<keyword evidence="7 13" id="KW-0479">Metal-binding</keyword>
<evidence type="ECO:0000256" key="10">
    <source>
        <dbReference type="ARBA" id="ARBA00022918"/>
    </source>
</evidence>
<sequence length="897" mass="104890">MIPSTSMKYVNTSKDETLRQYLTRQNVDIDSLLSIESDFYSDTKLFTRFLDSTLITPISEYNTNSETLDKIKGSLDQNLPYSHVINTLIRHLLDEKIYNVLAFGYSYRSDKYYVNSEVHNPNVSFNVNQLKSHLWETLYRKIPIHKYLRLVLTTNCFIRLETGNYAQIFGSIGANLNRETLGNDKIFMKSKVLYREESYYKFILPNCVDNLMLKLTKSRTSLKRKKFRNLKLVCQEILENHAKCPYSEIFKSLVSDPFPVGEGNFFELSTPLALIIRFVSVILGKVFPLKLWGSTRNRSLIFHKVVEYIRLGKNEYLQIHAILSGIKTTDILWINNVSSGKVKSNSLQHNEKSKTHLIQLLSWFFNEYIPNLVGCFWYVTESSKGVTSELLYYPQKIWRKMSVPWFENYKRNYLRKSYNCFVHDPNNNQRHTGKEYFHGKPRLIPKQHDFRLLCIPVKSDIRKYNSYLYNYIYPLRALLRKKVHEKSSEYKHPCCYSTSDVIMNLQGFIKRLNLNNEGKKLYVVKFDMKQCYDMLNKRQIINTIDKLFEFQGSRGEYKYFIREFGKARSTTSKFRNTFYEIKDKLNINKFDIYETKEKLTVDNASEPVLVDRCITKVFSGSEIYNIIYDQVFHSTLVLKNDNNSEEYCFERQRGLFQGFPLSGTLCDITYNDLVQTYFNFLKKESSILLRLADDFLVISTDRDQCEQVNILIQEGFDASHGAFVNTEKTVTINLDINSQSIVQFVGLQFNPSTLEIIRSNISKIPISQVHLRNSKSLFSYLTLYYQRNLNEFNFDFETESACCILDNIESVLQAVLDSFCTNIKAVSKTDGNFEQDQSLLFLLNLLVVTLDNDLELTSLEVDIANIFEFCLKSKLKNFPFLQGVIDLAISFIKTEKL</sequence>
<dbReference type="Pfam" id="PF00078">
    <property type="entry name" value="RVT_1"/>
    <property type="match status" value="1"/>
</dbReference>
<evidence type="ECO:0000256" key="6">
    <source>
        <dbReference type="ARBA" id="ARBA00022695"/>
    </source>
</evidence>
<evidence type="ECO:0000256" key="12">
    <source>
        <dbReference type="ARBA" id="ARBA00048173"/>
    </source>
</evidence>
<dbReference type="Gene3D" id="1.10.132.70">
    <property type="match status" value="1"/>
</dbReference>
<keyword evidence="11 13" id="KW-0539">Nucleus</keyword>
<dbReference type="GO" id="GO:0007004">
    <property type="term" value="P:telomere maintenance via telomerase"/>
    <property type="evidence" value="ECO:0007669"/>
    <property type="project" value="TreeGrafter"/>
</dbReference>
<dbReference type="GO" id="GO:0070034">
    <property type="term" value="F:telomerase RNA binding"/>
    <property type="evidence" value="ECO:0007669"/>
    <property type="project" value="TreeGrafter"/>
</dbReference>
<comment type="subcellular location">
    <subcellularLocation>
        <location evidence="13">Nucleus</location>
    </subcellularLocation>
    <subcellularLocation>
        <location evidence="13">Chromosome</location>
        <location evidence="13">Telomere</location>
    </subcellularLocation>
</comment>
<dbReference type="PANTHER" id="PTHR12066:SF0">
    <property type="entry name" value="TELOMERASE REVERSE TRANSCRIPTASE"/>
    <property type="match status" value="1"/>
</dbReference>
<comment type="similarity">
    <text evidence="1 13">Belongs to the reverse transcriptase family. Telomerase subfamily.</text>
</comment>
<evidence type="ECO:0000256" key="9">
    <source>
        <dbReference type="ARBA" id="ARBA00022895"/>
    </source>
</evidence>
<keyword evidence="10 13" id="KW-0695">RNA-directed DNA polymerase</keyword>
<evidence type="ECO:0000313" key="16">
    <source>
        <dbReference type="Proteomes" id="UP000837801"/>
    </source>
</evidence>
<dbReference type="PRINTS" id="PR01365">
    <property type="entry name" value="TELOMERASERT"/>
</dbReference>
<evidence type="ECO:0000256" key="11">
    <source>
        <dbReference type="ARBA" id="ARBA00023242"/>
    </source>
</evidence>
<evidence type="ECO:0000256" key="1">
    <source>
        <dbReference type="ARBA" id="ARBA00008001"/>
    </source>
</evidence>
<dbReference type="CDD" id="cd01648">
    <property type="entry name" value="TERT"/>
    <property type="match status" value="1"/>
</dbReference>
<dbReference type="InterPro" id="IPR021891">
    <property type="entry name" value="Telomerase_RBD"/>
</dbReference>
<accession>A0A9P0VWJ2</accession>
<dbReference type="GO" id="GO:0000333">
    <property type="term" value="C:telomerase catalytic core complex"/>
    <property type="evidence" value="ECO:0007669"/>
    <property type="project" value="TreeGrafter"/>
</dbReference>
<gene>
    <name evidence="15" type="ORF">CLIB1423_03S03972</name>
</gene>
<evidence type="ECO:0000256" key="7">
    <source>
        <dbReference type="ARBA" id="ARBA00022723"/>
    </source>
</evidence>
<keyword evidence="9 13" id="KW-0779">Telomere</keyword>
<dbReference type="InterPro" id="IPR003545">
    <property type="entry name" value="Telomerase_RT"/>
</dbReference>
<keyword evidence="16" id="KW-1185">Reference proteome</keyword>
<evidence type="ECO:0000256" key="5">
    <source>
        <dbReference type="ARBA" id="ARBA00022679"/>
    </source>
</evidence>
<dbReference type="GO" id="GO:0042162">
    <property type="term" value="F:telomeric DNA binding"/>
    <property type="evidence" value="ECO:0007669"/>
    <property type="project" value="TreeGrafter"/>
</dbReference>
<evidence type="ECO:0000259" key="14">
    <source>
        <dbReference type="PROSITE" id="PS50878"/>
    </source>
</evidence>
<dbReference type="GO" id="GO:0003720">
    <property type="term" value="F:telomerase activity"/>
    <property type="evidence" value="ECO:0007669"/>
    <property type="project" value="InterPro"/>
</dbReference>
<protein>
    <recommendedName>
        <fullName evidence="3 13">Telomerase reverse transcriptase</fullName>
        <ecNumber evidence="2 13">2.7.7.49</ecNumber>
    </recommendedName>
    <alternativeName>
        <fullName evidence="13">Telomerase catalytic subunit</fullName>
    </alternativeName>
</protein>
<organism evidence="15 16">
    <name type="scientific">[Candida] railenensis</name>
    <dbReference type="NCBI Taxonomy" id="45579"/>
    <lineage>
        <taxon>Eukaryota</taxon>
        <taxon>Fungi</taxon>
        <taxon>Dikarya</taxon>
        <taxon>Ascomycota</taxon>
        <taxon>Saccharomycotina</taxon>
        <taxon>Pichiomycetes</taxon>
        <taxon>Debaryomycetaceae</taxon>
        <taxon>Kurtzmaniella</taxon>
    </lineage>
</organism>
<comment type="function">
    <text evidence="13">Telomerase is a ribonucleoprotein enzyme essential for the replication of chromosome termini in most eukaryotes. It elongates telomeres. It is a reverse transcriptase that adds simple sequence repeats to chromosome ends by copying a template sequence within the RNA component of the enzyme.</text>
</comment>
<evidence type="ECO:0000256" key="2">
    <source>
        <dbReference type="ARBA" id="ARBA00012493"/>
    </source>
</evidence>
<dbReference type="PROSITE" id="PS50878">
    <property type="entry name" value="RT_POL"/>
    <property type="match status" value="1"/>
</dbReference>
<evidence type="ECO:0000313" key="15">
    <source>
        <dbReference type="EMBL" id="CAH2351335.1"/>
    </source>
</evidence>
<evidence type="ECO:0000256" key="8">
    <source>
        <dbReference type="ARBA" id="ARBA00022842"/>
    </source>
</evidence>
<dbReference type="OrthoDB" id="289721at2759"/>
<dbReference type="EMBL" id="CAKXYY010000003">
    <property type="protein sequence ID" value="CAH2351335.1"/>
    <property type="molecule type" value="Genomic_DNA"/>
</dbReference>
<keyword evidence="6 13" id="KW-0548">Nucleotidyltransferase</keyword>
<keyword evidence="4 13" id="KW-0158">Chromosome</keyword>
<dbReference type="Gene3D" id="3.30.70.2630">
    <property type="match status" value="1"/>
</dbReference>
<dbReference type="Proteomes" id="UP000837801">
    <property type="component" value="Unassembled WGS sequence"/>
</dbReference>
<dbReference type="GO" id="GO:0000781">
    <property type="term" value="C:chromosome, telomeric region"/>
    <property type="evidence" value="ECO:0007669"/>
    <property type="project" value="UniProtKB-SubCell"/>
</dbReference>
<reference evidence="15" key="1">
    <citation type="submission" date="2022-03" db="EMBL/GenBank/DDBJ databases">
        <authorList>
            <person name="Legras J.-L."/>
            <person name="Devillers H."/>
            <person name="Grondin C."/>
        </authorList>
    </citation>
    <scope>NUCLEOTIDE SEQUENCE</scope>
    <source>
        <strain evidence="15">CLIB 1423</strain>
    </source>
</reference>
<evidence type="ECO:0000256" key="13">
    <source>
        <dbReference type="RuleBase" id="RU365061"/>
    </source>
</evidence>
<dbReference type="EC" id="2.7.7.49" evidence="2 13"/>
<name>A0A9P0VWJ2_9ASCO</name>
<dbReference type="AlphaFoldDB" id="A0A9P0VWJ2"/>
<dbReference type="SMART" id="SM00975">
    <property type="entry name" value="Telomerase_RBD"/>
    <property type="match status" value="1"/>
</dbReference>
<keyword evidence="5 13" id="KW-0808">Transferase</keyword>
<dbReference type="InterPro" id="IPR000477">
    <property type="entry name" value="RT_dom"/>
</dbReference>
<dbReference type="PANTHER" id="PTHR12066">
    <property type="entry name" value="TELOMERASE REVERSE TRANSCRIPTASE"/>
    <property type="match status" value="1"/>
</dbReference>
<keyword evidence="8 13" id="KW-0460">Magnesium</keyword>
<dbReference type="Pfam" id="PF12009">
    <property type="entry name" value="Telomerase_RBD"/>
    <property type="match status" value="1"/>
</dbReference>
<evidence type="ECO:0000256" key="4">
    <source>
        <dbReference type="ARBA" id="ARBA00022454"/>
    </source>
</evidence>
<feature type="domain" description="Reverse transcriptase" evidence="14">
    <location>
        <begin position="425"/>
        <end position="749"/>
    </location>
</feature>
<comment type="catalytic activity">
    <reaction evidence="12 13">
        <text>DNA(n) + a 2'-deoxyribonucleoside 5'-triphosphate = DNA(n+1) + diphosphate</text>
        <dbReference type="Rhea" id="RHEA:22508"/>
        <dbReference type="Rhea" id="RHEA-COMP:17339"/>
        <dbReference type="Rhea" id="RHEA-COMP:17340"/>
        <dbReference type="ChEBI" id="CHEBI:33019"/>
        <dbReference type="ChEBI" id="CHEBI:61560"/>
        <dbReference type="ChEBI" id="CHEBI:173112"/>
        <dbReference type="EC" id="2.7.7.49"/>
    </reaction>
</comment>
<comment type="caution">
    <text evidence="15">The sequence shown here is derived from an EMBL/GenBank/DDBJ whole genome shotgun (WGS) entry which is preliminary data.</text>
</comment>
<proteinExistence type="inferred from homology"/>
<dbReference type="GO" id="GO:0046872">
    <property type="term" value="F:metal ion binding"/>
    <property type="evidence" value="ECO:0007669"/>
    <property type="project" value="UniProtKB-KW"/>
</dbReference>
<evidence type="ECO:0000256" key="3">
    <source>
        <dbReference type="ARBA" id="ARBA00016182"/>
    </source>
</evidence>